<organism evidence="9 10">
    <name type="scientific">Musa balbisiana</name>
    <name type="common">Banana</name>
    <dbReference type="NCBI Taxonomy" id="52838"/>
    <lineage>
        <taxon>Eukaryota</taxon>
        <taxon>Viridiplantae</taxon>
        <taxon>Streptophyta</taxon>
        <taxon>Embryophyta</taxon>
        <taxon>Tracheophyta</taxon>
        <taxon>Spermatophyta</taxon>
        <taxon>Magnoliopsida</taxon>
        <taxon>Liliopsida</taxon>
        <taxon>Zingiberales</taxon>
        <taxon>Musaceae</taxon>
        <taxon>Musa</taxon>
    </lineage>
</organism>
<dbReference type="Pfam" id="PF07777">
    <property type="entry name" value="MFMR"/>
    <property type="match status" value="1"/>
</dbReference>
<reference evidence="9 10" key="1">
    <citation type="journal article" date="2019" name="Nat. Plants">
        <title>Genome sequencing of Musa balbisiana reveals subgenome evolution and function divergence in polyploid bananas.</title>
        <authorList>
            <person name="Yao X."/>
        </authorList>
    </citation>
    <scope>NUCLEOTIDE SEQUENCE [LARGE SCALE GENOMIC DNA]</scope>
    <source>
        <strain evidence="10">cv. DH-PKW</strain>
        <tissue evidence="9">Leaves</tissue>
    </source>
</reference>
<dbReference type="InterPro" id="IPR045314">
    <property type="entry name" value="bZIP_plant_GBF1"/>
</dbReference>
<sequence length="364" mass="39610">MGNNEATTPSKSEKPYSPVQLQEQPAVHPYPDWAAMQAYYGPGVMPPPYFGTSVVPGHAPHPYMWAPRPFIPPFGSPYAGMYPHGVYPHPSLPPGPHGHYPGLAPSSAATKAVVMATPLSIEMPDKASGSRDKGGSKDQRKRSSEDIQSSDDRKVESNSDPAQGGERSSSSKLSSGVTVAHAKIAGNPVINVPSPCQAQMMHVNSEDVLSPISCLLLFIEKDERALKRERRKQSNRESARRSRLRKQAENEELAKKVEALSAENRTLRSKINQVTESSETLRLENAGLLEKLNARSVHAEESSPDKMETDSAPSVVVENFLSMIDKQSSTSLSEKQDDEKSDKSNGKLRQLMDTSPKTDAVAAS</sequence>
<feature type="compositionally biased region" description="Polar residues" evidence="7">
    <location>
        <begin position="1"/>
        <end position="10"/>
    </location>
</feature>
<evidence type="ECO:0000313" key="10">
    <source>
        <dbReference type="Proteomes" id="UP000317650"/>
    </source>
</evidence>
<evidence type="ECO:0000313" key="9">
    <source>
        <dbReference type="EMBL" id="THU73687.1"/>
    </source>
</evidence>
<dbReference type="Gene3D" id="1.20.5.170">
    <property type="match status" value="1"/>
</dbReference>
<proteinExistence type="inferred from homology"/>
<keyword evidence="5" id="KW-0804">Transcription</keyword>
<dbReference type="Proteomes" id="UP000317650">
    <property type="component" value="Chromosome 4"/>
</dbReference>
<dbReference type="Pfam" id="PF00170">
    <property type="entry name" value="bZIP_1"/>
    <property type="match status" value="1"/>
</dbReference>
<dbReference type="AlphaFoldDB" id="A0A4S8KEQ5"/>
<feature type="compositionally biased region" description="Basic and acidic residues" evidence="7">
    <location>
        <begin position="334"/>
        <end position="345"/>
    </location>
</feature>
<feature type="region of interest" description="Disordered" evidence="7">
    <location>
        <begin position="228"/>
        <end position="250"/>
    </location>
</feature>
<dbReference type="InterPro" id="IPR012900">
    <property type="entry name" value="MFMR"/>
</dbReference>
<evidence type="ECO:0000256" key="3">
    <source>
        <dbReference type="ARBA" id="ARBA00023015"/>
    </source>
</evidence>
<evidence type="ECO:0000256" key="5">
    <source>
        <dbReference type="ARBA" id="ARBA00023163"/>
    </source>
</evidence>
<dbReference type="CDD" id="cd14702">
    <property type="entry name" value="bZIP_plant_GBF1"/>
    <property type="match status" value="1"/>
</dbReference>
<dbReference type="PANTHER" id="PTHR45967">
    <property type="entry name" value="G-BOX-BINDING FACTOR 3-RELATED"/>
    <property type="match status" value="1"/>
</dbReference>
<dbReference type="PROSITE" id="PS50217">
    <property type="entry name" value="BZIP"/>
    <property type="match status" value="1"/>
</dbReference>
<dbReference type="PANTHER" id="PTHR45967:SF1">
    <property type="entry name" value="G-BOX-BINDING FACTOR 3"/>
    <property type="match status" value="1"/>
</dbReference>
<keyword evidence="6" id="KW-0539">Nucleus</keyword>
<comment type="subcellular location">
    <subcellularLocation>
        <location evidence="1">Nucleus</location>
    </subcellularLocation>
</comment>
<evidence type="ECO:0000256" key="6">
    <source>
        <dbReference type="ARBA" id="ARBA00023242"/>
    </source>
</evidence>
<keyword evidence="3" id="KW-0805">Transcription regulation</keyword>
<evidence type="ECO:0000259" key="8">
    <source>
        <dbReference type="PROSITE" id="PS50217"/>
    </source>
</evidence>
<dbReference type="PROSITE" id="PS00036">
    <property type="entry name" value="BZIP_BASIC"/>
    <property type="match status" value="1"/>
</dbReference>
<feature type="compositionally biased region" description="Basic and acidic residues" evidence="7">
    <location>
        <begin position="123"/>
        <end position="157"/>
    </location>
</feature>
<feature type="region of interest" description="Disordered" evidence="7">
    <location>
        <begin position="120"/>
        <end position="175"/>
    </location>
</feature>
<dbReference type="EMBL" id="PYDT01000001">
    <property type="protein sequence ID" value="THU73687.1"/>
    <property type="molecule type" value="Genomic_DNA"/>
</dbReference>
<dbReference type="GO" id="GO:0003700">
    <property type="term" value="F:DNA-binding transcription factor activity"/>
    <property type="evidence" value="ECO:0007669"/>
    <property type="project" value="InterPro"/>
</dbReference>
<protein>
    <recommendedName>
        <fullName evidence="8">BZIP domain-containing protein</fullName>
    </recommendedName>
</protein>
<feature type="domain" description="BZIP" evidence="8">
    <location>
        <begin position="225"/>
        <end position="288"/>
    </location>
</feature>
<evidence type="ECO:0000256" key="4">
    <source>
        <dbReference type="ARBA" id="ARBA00023125"/>
    </source>
</evidence>
<dbReference type="SUPFAM" id="SSF57959">
    <property type="entry name" value="Leucine zipper domain"/>
    <property type="match status" value="1"/>
</dbReference>
<dbReference type="GO" id="GO:0005634">
    <property type="term" value="C:nucleus"/>
    <property type="evidence" value="ECO:0007669"/>
    <property type="project" value="UniProtKB-SubCell"/>
</dbReference>
<dbReference type="InterPro" id="IPR044827">
    <property type="entry name" value="GBF-like"/>
</dbReference>
<dbReference type="InterPro" id="IPR046347">
    <property type="entry name" value="bZIP_sf"/>
</dbReference>
<evidence type="ECO:0000256" key="2">
    <source>
        <dbReference type="ARBA" id="ARBA00007163"/>
    </source>
</evidence>
<comment type="similarity">
    <text evidence="2">Belongs to the bZIP family.</text>
</comment>
<dbReference type="GO" id="GO:0000976">
    <property type="term" value="F:transcription cis-regulatory region binding"/>
    <property type="evidence" value="ECO:0007669"/>
    <property type="project" value="UniProtKB-ARBA"/>
</dbReference>
<accession>A0A4S8KEQ5</accession>
<dbReference type="InterPro" id="IPR004827">
    <property type="entry name" value="bZIP"/>
</dbReference>
<evidence type="ECO:0000256" key="7">
    <source>
        <dbReference type="SAM" id="MobiDB-lite"/>
    </source>
</evidence>
<gene>
    <name evidence="9" type="ORF">C4D60_Mb04t25510</name>
</gene>
<feature type="region of interest" description="Disordered" evidence="7">
    <location>
        <begin position="1"/>
        <end position="22"/>
    </location>
</feature>
<name>A0A4S8KEQ5_MUSBA</name>
<feature type="region of interest" description="Disordered" evidence="7">
    <location>
        <begin position="326"/>
        <end position="364"/>
    </location>
</feature>
<comment type="caution">
    <text evidence="9">The sequence shown here is derived from an EMBL/GenBank/DDBJ whole genome shotgun (WGS) entry which is preliminary data.</text>
</comment>
<dbReference type="SMART" id="SM00338">
    <property type="entry name" value="BRLZ"/>
    <property type="match status" value="1"/>
</dbReference>
<evidence type="ECO:0000256" key="1">
    <source>
        <dbReference type="ARBA" id="ARBA00004123"/>
    </source>
</evidence>
<keyword evidence="4" id="KW-0238">DNA-binding</keyword>
<keyword evidence="10" id="KW-1185">Reference proteome</keyword>